<dbReference type="Proteomes" id="UP000807306">
    <property type="component" value="Unassembled WGS sequence"/>
</dbReference>
<dbReference type="OrthoDB" id="2131701at2759"/>
<dbReference type="Pfam" id="PF14200">
    <property type="entry name" value="RicinB_lectin_2"/>
    <property type="match status" value="1"/>
</dbReference>
<gene>
    <name evidence="2" type="ORF">CPB83DRAFT_892417</name>
</gene>
<organism evidence="2 3">
    <name type="scientific">Crepidotus variabilis</name>
    <dbReference type="NCBI Taxonomy" id="179855"/>
    <lineage>
        <taxon>Eukaryota</taxon>
        <taxon>Fungi</taxon>
        <taxon>Dikarya</taxon>
        <taxon>Basidiomycota</taxon>
        <taxon>Agaricomycotina</taxon>
        <taxon>Agaricomycetes</taxon>
        <taxon>Agaricomycetidae</taxon>
        <taxon>Agaricales</taxon>
        <taxon>Agaricineae</taxon>
        <taxon>Crepidotaceae</taxon>
        <taxon>Crepidotus</taxon>
    </lineage>
</organism>
<reference evidence="2" key="1">
    <citation type="submission" date="2020-11" db="EMBL/GenBank/DDBJ databases">
        <authorList>
            <consortium name="DOE Joint Genome Institute"/>
            <person name="Ahrendt S."/>
            <person name="Riley R."/>
            <person name="Andreopoulos W."/>
            <person name="Labutti K."/>
            <person name="Pangilinan J."/>
            <person name="Ruiz-Duenas F.J."/>
            <person name="Barrasa J.M."/>
            <person name="Sanchez-Garcia M."/>
            <person name="Camarero S."/>
            <person name="Miyauchi S."/>
            <person name="Serrano A."/>
            <person name="Linde D."/>
            <person name="Babiker R."/>
            <person name="Drula E."/>
            <person name="Ayuso-Fernandez I."/>
            <person name="Pacheco R."/>
            <person name="Padilla G."/>
            <person name="Ferreira P."/>
            <person name="Barriuso J."/>
            <person name="Kellner H."/>
            <person name="Castanera R."/>
            <person name="Alfaro M."/>
            <person name="Ramirez L."/>
            <person name="Pisabarro A.G."/>
            <person name="Kuo A."/>
            <person name="Tritt A."/>
            <person name="Lipzen A."/>
            <person name="He G."/>
            <person name="Yan M."/>
            <person name="Ng V."/>
            <person name="Cullen D."/>
            <person name="Martin F."/>
            <person name="Rosso M.-N."/>
            <person name="Henrissat B."/>
            <person name="Hibbett D."/>
            <person name="Martinez A.T."/>
            <person name="Grigoriev I.V."/>
        </authorList>
    </citation>
    <scope>NUCLEOTIDE SEQUENCE</scope>
    <source>
        <strain evidence="2">CBS 506.95</strain>
    </source>
</reference>
<keyword evidence="3" id="KW-1185">Reference proteome</keyword>
<sequence length="176" mass="19358">MSIANVNTNTTYIISNVKAGTVIDLSAGDNRTVTGWAKNGGPNQKWVLNWTGNAWNIKNNYTGTYLSIDGSPADGTRLVAAPAPFAWHIWRDANNTNTFRYSLSPVLLLSPEIDVLIESCSIFVPNTNENIDLYGQGISTSGNPITLWYNWTNTHQTWNFTPGQCSIVLDNFNAEG</sequence>
<dbReference type="CDD" id="cd23422">
    <property type="entry name" value="beta-trefoil_Ricin_MPL_CNL"/>
    <property type="match status" value="1"/>
</dbReference>
<dbReference type="EMBL" id="MU157838">
    <property type="protein sequence ID" value="KAF9530784.1"/>
    <property type="molecule type" value="Genomic_DNA"/>
</dbReference>
<evidence type="ECO:0000259" key="1">
    <source>
        <dbReference type="Pfam" id="PF14200"/>
    </source>
</evidence>
<accession>A0A9P6ELH8</accession>
<comment type="caution">
    <text evidence="2">The sequence shown here is derived from an EMBL/GenBank/DDBJ whole genome shotgun (WGS) entry which is preliminary data.</text>
</comment>
<dbReference type="InterPro" id="IPR035992">
    <property type="entry name" value="Ricin_B-like_lectins"/>
</dbReference>
<feature type="domain" description="Ricin B lectin" evidence="1">
    <location>
        <begin position="7"/>
        <end position="79"/>
    </location>
</feature>
<dbReference type="InterPro" id="IPR000772">
    <property type="entry name" value="Ricin_B_lectin"/>
</dbReference>
<name>A0A9P6ELH8_9AGAR</name>
<evidence type="ECO:0000313" key="3">
    <source>
        <dbReference type="Proteomes" id="UP000807306"/>
    </source>
</evidence>
<evidence type="ECO:0000313" key="2">
    <source>
        <dbReference type="EMBL" id="KAF9530784.1"/>
    </source>
</evidence>
<protein>
    <recommendedName>
        <fullName evidence="1">Ricin B lectin domain-containing protein</fullName>
    </recommendedName>
</protein>
<dbReference type="AlphaFoldDB" id="A0A9P6ELH8"/>
<dbReference type="Gene3D" id="2.80.10.50">
    <property type="match status" value="1"/>
</dbReference>
<proteinExistence type="predicted"/>
<dbReference type="SUPFAM" id="SSF50370">
    <property type="entry name" value="Ricin B-like lectins"/>
    <property type="match status" value="1"/>
</dbReference>